<protein>
    <submittedName>
        <fullName evidence="3">DUF4333 domain-containing protein</fullName>
    </submittedName>
</protein>
<dbReference type="EMBL" id="JACYWE010000001">
    <property type="protein sequence ID" value="MBD8505358.1"/>
    <property type="molecule type" value="Genomic_DNA"/>
</dbReference>
<keyword evidence="4" id="KW-1185">Reference proteome</keyword>
<name>A0A927J9V3_9ACTN</name>
<feature type="signal peptide" evidence="1">
    <location>
        <begin position="1"/>
        <end position="22"/>
    </location>
</feature>
<dbReference type="Proteomes" id="UP000642993">
    <property type="component" value="Unassembled WGS sequence"/>
</dbReference>
<organism evidence="3 4">
    <name type="scientific">Lolliginicoccus lacisalsi</name>
    <dbReference type="NCBI Taxonomy" id="2742202"/>
    <lineage>
        <taxon>Bacteria</taxon>
        <taxon>Bacillati</taxon>
        <taxon>Actinomycetota</taxon>
        <taxon>Actinomycetes</taxon>
        <taxon>Mycobacteriales</taxon>
        <taxon>Hoyosellaceae</taxon>
        <taxon>Lolliginicoccus</taxon>
    </lineage>
</organism>
<reference evidence="3" key="1">
    <citation type="submission" date="2020-09" db="EMBL/GenBank/DDBJ databases">
        <title>Hoyosella lacisalsi sp. nov., a halotolerant actinobacterium isolated from soil of Lake Gudzhirganskoe.</title>
        <authorList>
            <person name="Yang Q."/>
            <person name="Guo P.Y."/>
            <person name="Liu S.W."/>
            <person name="Li F.N."/>
            <person name="Sun C.H."/>
        </authorList>
    </citation>
    <scope>NUCLEOTIDE SEQUENCE</scope>
    <source>
        <strain evidence="3">G463</strain>
    </source>
</reference>
<proteinExistence type="predicted"/>
<dbReference type="PROSITE" id="PS51257">
    <property type="entry name" value="PROKAR_LIPOPROTEIN"/>
    <property type="match status" value="1"/>
</dbReference>
<comment type="caution">
    <text evidence="3">The sequence shown here is derived from an EMBL/GenBank/DDBJ whole genome shotgun (WGS) entry which is preliminary data.</text>
</comment>
<evidence type="ECO:0000259" key="2">
    <source>
        <dbReference type="Pfam" id="PF14230"/>
    </source>
</evidence>
<accession>A0A927J9V3</accession>
<evidence type="ECO:0000256" key="1">
    <source>
        <dbReference type="SAM" id="SignalP"/>
    </source>
</evidence>
<evidence type="ECO:0000313" key="3">
    <source>
        <dbReference type="EMBL" id="MBD8505358.1"/>
    </source>
</evidence>
<feature type="chain" id="PRO_5038755419" evidence="1">
    <location>
        <begin position="23"/>
        <end position="112"/>
    </location>
</feature>
<gene>
    <name evidence="3" type="ORF">HT102_02500</name>
</gene>
<dbReference type="Pfam" id="PF14230">
    <property type="entry name" value="DUF4333"/>
    <property type="match status" value="1"/>
</dbReference>
<dbReference type="AlphaFoldDB" id="A0A927J9V3"/>
<evidence type="ECO:0000313" key="4">
    <source>
        <dbReference type="Proteomes" id="UP000642993"/>
    </source>
</evidence>
<sequence length="112" mass="11702">MTRSRIATTRVAAGLASLVALGALTACSGSLSIGGKVVDQEEVASQISAELATQVGREPELVECPDDLDAEVGATLTCTLTDDGDLYDVLVEVTEVNGDDVLFDFEVEQRPS</sequence>
<keyword evidence="1" id="KW-0732">Signal</keyword>
<dbReference type="InterPro" id="IPR025637">
    <property type="entry name" value="DUF4333"/>
</dbReference>
<feature type="domain" description="DUF4333" evidence="2">
    <location>
        <begin position="23"/>
        <end position="98"/>
    </location>
</feature>
<dbReference type="RefSeq" id="WP_192037808.1">
    <property type="nucleotide sequence ID" value="NZ_JACYWE010000001.1"/>
</dbReference>